<evidence type="ECO:0000313" key="8">
    <source>
        <dbReference type="Proteomes" id="UP000054251"/>
    </source>
</evidence>
<reference evidence="7 8" key="1">
    <citation type="submission" date="2015-11" db="EMBL/GenBank/DDBJ databases">
        <title>The genome of Debaryomyces fabryi.</title>
        <authorList>
            <person name="Tafer H."/>
            <person name="Lopandic K."/>
        </authorList>
    </citation>
    <scope>NUCLEOTIDE SEQUENCE [LARGE SCALE GENOMIC DNA]</scope>
    <source>
        <strain evidence="7 8">CBS 789</strain>
    </source>
</reference>
<evidence type="ECO:0000259" key="6">
    <source>
        <dbReference type="PROSITE" id="PS50850"/>
    </source>
</evidence>
<protein>
    <recommendedName>
        <fullName evidence="6">Major facilitator superfamily (MFS) profile domain-containing protein</fullName>
    </recommendedName>
</protein>
<keyword evidence="4 5" id="KW-0472">Membrane</keyword>
<gene>
    <name evidence="7" type="ORF">AC631_05961</name>
</gene>
<dbReference type="SUPFAM" id="SSF103473">
    <property type="entry name" value="MFS general substrate transporter"/>
    <property type="match status" value="1"/>
</dbReference>
<feature type="transmembrane region" description="Helical" evidence="5">
    <location>
        <begin position="166"/>
        <end position="187"/>
    </location>
</feature>
<feature type="transmembrane region" description="Helical" evidence="5">
    <location>
        <begin position="110"/>
        <end position="130"/>
    </location>
</feature>
<dbReference type="InterPro" id="IPR036259">
    <property type="entry name" value="MFS_trans_sf"/>
</dbReference>
<feature type="transmembrane region" description="Helical" evidence="5">
    <location>
        <begin position="226"/>
        <end position="245"/>
    </location>
</feature>
<evidence type="ECO:0000256" key="3">
    <source>
        <dbReference type="ARBA" id="ARBA00022989"/>
    </source>
</evidence>
<feature type="domain" description="Major facilitator superfamily (MFS) profile" evidence="6">
    <location>
        <begin position="72"/>
        <end position="285"/>
    </location>
</feature>
<dbReference type="PANTHER" id="PTHR23502">
    <property type="entry name" value="MAJOR FACILITATOR SUPERFAMILY"/>
    <property type="match status" value="1"/>
</dbReference>
<dbReference type="InterPro" id="IPR011701">
    <property type="entry name" value="MFS"/>
</dbReference>
<evidence type="ECO:0000256" key="4">
    <source>
        <dbReference type="ARBA" id="ARBA00023136"/>
    </source>
</evidence>
<dbReference type="OrthoDB" id="2585655at2759"/>
<proteinExistence type="predicted"/>
<comment type="caution">
    <text evidence="7">The sequence shown here is derived from an EMBL/GenBank/DDBJ whole genome shotgun (WGS) entry which is preliminary data.</text>
</comment>
<dbReference type="Pfam" id="PF07690">
    <property type="entry name" value="MFS_1"/>
    <property type="match status" value="1"/>
</dbReference>
<dbReference type="Gene3D" id="1.20.1250.20">
    <property type="entry name" value="MFS general substrate transporter like domains"/>
    <property type="match status" value="1"/>
</dbReference>
<comment type="subcellular location">
    <subcellularLocation>
        <location evidence="1">Membrane</location>
        <topology evidence="1">Multi-pass membrane protein</topology>
    </subcellularLocation>
</comment>
<organism evidence="7 8">
    <name type="scientific">Debaryomyces fabryi</name>
    <dbReference type="NCBI Taxonomy" id="58627"/>
    <lineage>
        <taxon>Eukaryota</taxon>
        <taxon>Fungi</taxon>
        <taxon>Dikarya</taxon>
        <taxon>Ascomycota</taxon>
        <taxon>Saccharomycotina</taxon>
        <taxon>Pichiomycetes</taxon>
        <taxon>Debaryomycetaceae</taxon>
        <taxon>Debaryomyces</taxon>
    </lineage>
</organism>
<dbReference type="RefSeq" id="XP_015464381.1">
    <property type="nucleotide sequence ID" value="XM_015614790.1"/>
</dbReference>
<evidence type="ECO:0000256" key="5">
    <source>
        <dbReference type="SAM" id="Phobius"/>
    </source>
</evidence>
<keyword evidence="2 5" id="KW-0812">Transmembrane</keyword>
<dbReference type="GO" id="GO:0005886">
    <property type="term" value="C:plasma membrane"/>
    <property type="evidence" value="ECO:0007669"/>
    <property type="project" value="TreeGrafter"/>
</dbReference>
<keyword evidence="3 5" id="KW-1133">Transmembrane helix</keyword>
<dbReference type="Proteomes" id="UP000054251">
    <property type="component" value="Unassembled WGS sequence"/>
</dbReference>
<dbReference type="EMBL" id="LMYN01000378">
    <property type="protein sequence ID" value="KRZ98278.1"/>
    <property type="molecule type" value="Genomic_DNA"/>
</dbReference>
<feature type="transmembrane region" description="Helical" evidence="5">
    <location>
        <begin position="73"/>
        <end position="90"/>
    </location>
</feature>
<evidence type="ECO:0000313" key="7">
    <source>
        <dbReference type="EMBL" id="KRZ98278.1"/>
    </source>
</evidence>
<dbReference type="PANTHER" id="PTHR23502:SF2">
    <property type="entry name" value="TRANSPORTER, PUTATIVE (AFU_ORTHOLOGUE AFUA_2G08910)-RELATED"/>
    <property type="match status" value="1"/>
</dbReference>
<keyword evidence="8" id="KW-1185">Reference proteome</keyword>
<feature type="transmembrane region" description="Helical" evidence="5">
    <location>
        <begin position="137"/>
        <end position="160"/>
    </location>
</feature>
<dbReference type="PROSITE" id="PS50850">
    <property type="entry name" value="MFS"/>
    <property type="match status" value="1"/>
</dbReference>
<dbReference type="GeneID" id="26842970"/>
<feature type="transmembrane region" description="Helical" evidence="5">
    <location>
        <begin position="199"/>
        <end position="220"/>
    </location>
</feature>
<evidence type="ECO:0000256" key="2">
    <source>
        <dbReference type="ARBA" id="ARBA00022692"/>
    </source>
</evidence>
<name>A0A0V1PPW3_9ASCO</name>
<accession>A0A0V1PPW3</accession>
<dbReference type="AlphaFoldDB" id="A0A0V1PPW3"/>
<evidence type="ECO:0000256" key="1">
    <source>
        <dbReference type="ARBA" id="ARBA00004141"/>
    </source>
</evidence>
<dbReference type="InterPro" id="IPR020846">
    <property type="entry name" value="MFS_dom"/>
</dbReference>
<dbReference type="GO" id="GO:0022857">
    <property type="term" value="F:transmembrane transporter activity"/>
    <property type="evidence" value="ECO:0007669"/>
    <property type="project" value="InterPro"/>
</dbReference>
<sequence>MSSEKARSLSTAEDFEKLSVEHAELVDEEPQSLTAEHHDFLMKRHGSIQLHPLPSTDPLDPLNWPNWKKNYEIILIAFHAFGCAFMQAGISPAYEAMSEEYGKSMTEISYLTSAQICVAGIAPFLWVPIMNAYGRNVFLAFSALACCVLNIGGGFCSTYGQQMACRILVCFFASTGAAAGSSVVADLAFSHERGKKNGWWSLALIMGTPGGPFFMGFVQYHVGTMWIYFTFAIMNFIQFILWLLADETVYIRNHNNHAIQPSAKGIMKWFGFYSRTQTFTLDNTF</sequence>